<feature type="transmembrane region" description="Helical" evidence="8">
    <location>
        <begin position="523"/>
        <end position="544"/>
    </location>
</feature>
<reference evidence="9" key="2">
    <citation type="submission" date="2025-08" db="UniProtKB">
        <authorList>
            <consortium name="Ensembl"/>
        </authorList>
    </citation>
    <scope>IDENTIFICATION</scope>
</reference>
<evidence type="ECO:0000256" key="3">
    <source>
        <dbReference type="ARBA" id="ARBA00022448"/>
    </source>
</evidence>
<protein>
    <recommendedName>
        <fullName evidence="8">Phosphate transporter</fullName>
    </recommendedName>
</protein>
<feature type="transmembrane region" description="Helical" evidence="8">
    <location>
        <begin position="47"/>
        <end position="67"/>
    </location>
</feature>
<keyword evidence="5 8" id="KW-0812">Transmembrane</keyword>
<dbReference type="InterPro" id="IPR001204">
    <property type="entry name" value="Phos_transporter"/>
</dbReference>
<dbReference type="GO" id="GO:0016020">
    <property type="term" value="C:membrane"/>
    <property type="evidence" value="ECO:0007669"/>
    <property type="project" value="UniProtKB-SubCell"/>
</dbReference>
<dbReference type="GO" id="GO:0005315">
    <property type="term" value="F:phosphate transmembrane transporter activity"/>
    <property type="evidence" value="ECO:0007669"/>
    <property type="project" value="InterPro"/>
</dbReference>
<feature type="transmembrane region" description="Helical" evidence="8">
    <location>
        <begin position="6"/>
        <end position="26"/>
    </location>
</feature>
<feature type="transmembrane region" description="Helical" evidence="8">
    <location>
        <begin position="616"/>
        <end position="637"/>
    </location>
</feature>
<keyword evidence="4 8" id="KW-0592">Phosphate transport</keyword>
<feature type="transmembrane region" description="Helical" evidence="8">
    <location>
        <begin position="188"/>
        <end position="210"/>
    </location>
</feature>
<evidence type="ECO:0000256" key="7">
    <source>
        <dbReference type="ARBA" id="ARBA00023136"/>
    </source>
</evidence>
<dbReference type="PANTHER" id="PTHR11101:SF80">
    <property type="entry name" value="PHOSPHATE TRANSPORTER"/>
    <property type="match status" value="1"/>
</dbReference>
<keyword evidence="7 8" id="KW-0472">Membrane</keyword>
<dbReference type="GO" id="GO:0035435">
    <property type="term" value="P:phosphate ion transmembrane transport"/>
    <property type="evidence" value="ECO:0007669"/>
    <property type="project" value="TreeGrafter"/>
</dbReference>
<evidence type="ECO:0000256" key="8">
    <source>
        <dbReference type="RuleBase" id="RU363058"/>
    </source>
</evidence>
<comment type="function">
    <text evidence="8">Sodium-phosphate symporter.</text>
</comment>
<keyword evidence="10" id="KW-1185">Reference proteome</keyword>
<evidence type="ECO:0000256" key="1">
    <source>
        <dbReference type="ARBA" id="ARBA00004141"/>
    </source>
</evidence>
<dbReference type="Pfam" id="PF01384">
    <property type="entry name" value="PHO4"/>
    <property type="match status" value="1"/>
</dbReference>
<accession>H2ZJV1</accession>
<dbReference type="GeneTree" id="ENSGT00390000014879"/>
<feature type="transmembrane region" description="Helical" evidence="8">
    <location>
        <begin position="565"/>
        <end position="583"/>
    </location>
</feature>
<evidence type="ECO:0000313" key="9">
    <source>
        <dbReference type="Ensembl" id="ENSCSAVP00000017867.1"/>
    </source>
</evidence>
<evidence type="ECO:0000256" key="4">
    <source>
        <dbReference type="ARBA" id="ARBA00022592"/>
    </source>
</evidence>
<dbReference type="Proteomes" id="UP000007875">
    <property type="component" value="Unassembled WGS sequence"/>
</dbReference>
<reference evidence="10" key="1">
    <citation type="submission" date="2003-08" db="EMBL/GenBank/DDBJ databases">
        <authorList>
            <person name="Birren B."/>
            <person name="Nusbaum C."/>
            <person name="Abebe A."/>
            <person name="Abouelleil A."/>
            <person name="Adekoya E."/>
            <person name="Ait-zahra M."/>
            <person name="Allen N."/>
            <person name="Allen T."/>
            <person name="An P."/>
            <person name="Anderson M."/>
            <person name="Anderson S."/>
            <person name="Arachchi H."/>
            <person name="Armbruster J."/>
            <person name="Bachantsang P."/>
            <person name="Baldwin J."/>
            <person name="Barry A."/>
            <person name="Bayul T."/>
            <person name="Blitshsteyn B."/>
            <person name="Bloom T."/>
            <person name="Blye J."/>
            <person name="Boguslavskiy L."/>
            <person name="Borowsky M."/>
            <person name="Boukhgalter B."/>
            <person name="Brunache A."/>
            <person name="Butler J."/>
            <person name="Calixte N."/>
            <person name="Calvo S."/>
            <person name="Camarata J."/>
            <person name="Campo K."/>
            <person name="Chang J."/>
            <person name="Cheshatsang Y."/>
            <person name="Citroen M."/>
            <person name="Collymore A."/>
            <person name="Considine T."/>
            <person name="Cook A."/>
            <person name="Cooke P."/>
            <person name="Corum B."/>
            <person name="Cuomo C."/>
            <person name="David R."/>
            <person name="Dawoe T."/>
            <person name="Degray S."/>
            <person name="Dodge S."/>
            <person name="Dooley K."/>
            <person name="Dorje P."/>
            <person name="Dorjee K."/>
            <person name="Dorris L."/>
            <person name="Duffey N."/>
            <person name="Dupes A."/>
            <person name="Elkins T."/>
            <person name="Engels R."/>
            <person name="Erickson J."/>
            <person name="Farina A."/>
            <person name="Faro S."/>
            <person name="Ferreira P."/>
            <person name="Fischer H."/>
            <person name="Fitzgerald M."/>
            <person name="Foley K."/>
            <person name="Gage D."/>
            <person name="Galagan J."/>
            <person name="Gearin G."/>
            <person name="Gnerre S."/>
            <person name="Gnirke A."/>
            <person name="Goyette A."/>
            <person name="Graham J."/>
            <person name="Grandbois E."/>
            <person name="Gyaltsen K."/>
            <person name="Hafez N."/>
            <person name="Hagopian D."/>
            <person name="Hagos B."/>
            <person name="Hall J."/>
            <person name="Hatcher B."/>
            <person name="Heller A."/>
            <person name="Higgins H."/>
            <person name="Honan T."/>
            <person name="Horn A."/>
            <person name="Houde N."/>
            <person name="Hughes L."/>
            <person name="Hulme W."/>
            <person name="Husby E."/>
            <person name="Iliev I."/>
            <person name="Jaffe D."/>
            <person name="Jones C."/>
            <person name="Kamal M."/>
            <person name="Kamat A."/>
            <person name="Kamvysselis M."/>
            <person name="Karlsson E."/>
            <person name="Kells C."/>
            <person name="Kieu A."/>
            <person name="Kisner P."/>
            <person name="Kodira C."/>
            <person name="Kulbokas E."/>
            <person name="Labutti K."/>
            <person name="Lama D."/>
            <person name="Landers T."/>
            <person name="Leger J."/>
            <person name="Levine S."/>
            <person name="Lewis D."/>
            <person name="Lewis T."/>
            <person name="Lindblad-toh K."/>
            <person name="Liu X."/>
            <person name="Lokyitsang T."/>
            <person name="Lokyitsang Y."/>
            <person name="Lucien O."/>
            <person name="Lui A."/>
            <person name="Ma L.J."/>
            <person name="Mabbitt R."/>
            <person name="Macdonald J."/>
            <person name="Maclean C."/>
            <person name="Major J."/>
            <person name="Manning J."/>
            <person name="Marabella R."/>
            <person name="Maru K."/>
            <person name="Matthews C."/>
            <person name="Mauceli E."/>
            <person name="Mccarthy M."/>
            <person name="Mcdonough S."/>
            <person name="Mcghee T."/>
            <person name="Meldrim J."/>
            <person name="Meneus L."/>
            <person name="Mesirov J."/>
            <person name="Mihalev A."/>
            <person name="Mihova T."/>
            <person name="Mikkelsen T."/>
            <person name="Mlenga V."/>
            <person name="Moru K."/>
            <person name="Mozes J."/>
            <person name="Mulrain L."/>
            <person name="Munson G."/>
            <person name="Naylor J."/>
            <person name="Newes C."/>
            <person name="Nguyen C."/>
            <person name="Nguyen N."/>
            <person name="Nguyen T."/>
            <person name="Nicol R."/>
            <person name="Nielsen C."/>
            <person name="Nizzari M."/>
            <person name="Norbu C."/>
            <person name="Norbu N."/>
            <person name="O'donnell P."/>
            <person name="Okoawo O."/>
            <person name="O'leary S."/>
            <person name="Omotosho B."/>
            <person name="O'neill K."/>
            <person name="Osman S."/>
            <person name="Parker S."/>
            <person name="Perrin D."/>
            <person name="Phunkhang P."/>
            <person name="Piqani B."/>
            <person name="Purcell S."/>
            <person name="Rachupka T."/>
            <person name="Ramasamy U."/>
            <person name="Rameau R."/>
            <person name="Ray V."/>
            <person name="Raymond C."/>
            <person name="Retta R."/>
            <person name="Richardson S."/>
            <person name="Rise C."/>
            <person name="Rodriguez J."/>
            <person name="Rogers J."/>
            <person name="Rogov P."/>
            <person name="Rutman M."/>
            <person name="Schupbach R."/>
            <person name="Seaman C."/>
            <person name="Settipalli S."/>
            <person name="Sharpe T."/>
            <person name="Sheridan J."/>
            <person name="Sherpa N."/>
            <person name="Shi J."/>
            <person name="Smirnov S."/>
            <person name="Smith C."/>
            <person name="Sougnez C."/>
            <person name="Spencer B."/>
            <person name="Stalker J."/>
            <person name="Stange-thomann N."/>
            <person name="Stavropoulos S."/>
            <person name="Stetson K."/>
            <person name="Stone C."/>
            <person name="Stone S."/>
            <person name="Stubbs M."/>
            <person name="Talamas J."/>
            <person name="Tchuinga P."/>
            <person name="Tenzing P."/>
            <person name="Tesfaye S."/>
            <person name="Theodore J."/>
            <person name="Thoulutsang Y."/>
            <person name="Topham K."/>
            <person name="Towey S."/>
            <person name="Tsamla T."/>
            <person name="Tsomo N."/>
            <person name="Vallee D."/>
            <person name="Vassiliev H."/>
            <person name="Venkataraman V."/>
            <person name="Vinson J."/>
            <person name="Vo A."/>
            <person name="Wade C."/>
            <person name="Wang S."/>
            <person name="Wangchuk T."/>
            <person name="Wangdi T."/>
            <person name="Whittaker C."/>
            <person name="Wilkinson J."/>
            <person name="Wu Y."/>
            <person name="Wyman D."/>
            <person name="Yadav S."/>
            <person name="Yang S."/>
            <person name="Yang X."/>
            <person name="Yeager S."/>
            <person name="Yee E."/>
            <person name="Young G."/>
            <person name="Zainoun J."/>
            <person name="Zembeck L."/>
            <person name="Zimmer A."/>
            <person name="Zody M."/>
            <person name="Lander E."/>
        </authorList>
    </citation>
    <scope>NUCLEOTIDE SEQUENCE [LARGE SCALE GENOMIC DNA]</scope>
</reference>
<dbReference type="PANTHER" id="PTHR11101">
    <property type="entry name" value="PHOSPHATE TRANSPORTER"/>
    <property type="match status" value="1"/>
</dbReference>
<dbReference type="Ensembl" id="ENSCSAVT00000018061.1">
    <property type="protein sequence ID" value="ENSCSAVP00000017867.1"/>
    <property type="gene ID" value="ENSCSAVG00000010516.1"/>
</dbReference>
<keyword evidence="6 8" id="KW-1133">Transmembrane helix</keyword>
<feature type="transmembrane region" description="Helical" evidence="8">
    <location>
        <begin position="216"/>
        <end position="238"/>
    </location>
</feature>
<organism evidence="9 10">
    <name type="scientific">Ciona savignyi</name>
    <name type="common">Pacific transparent sea squirt</name>
    <dbReference type="NCBI Taxonomy" id="51511"/>
    <lineage>
        <taxon>Eukaryota</taxon>
        <taxon>Metazoa</taxon>
        <taxon>Chordata</taxon>
        <taxon>Tunicata</taxon>
        <taxon>Ascidiacea</taxon>
        <taxon>Phlebobranchia</taxon>
        <taxon>Cionidae</taxon>
        <taxon>Ciona</taxon>
    </lineage>
</organism>
<name>H2ZJV1_CIOSA</name>
<dbReference type="AlphaFoldDB" id="H2ZJV1"/>
<proteinExistence type="inferred from homology"/>
<comment type="subcellular location">
    <subcellularLocation>
        <location evidence="1 8">Membrane</location>
        <topology evidence="1 8">Multi-pass membrane protein</topology>
    </subcellularLocation>
</comment>
<evidence type="ECO:0000256" key="6">
    <source>
        <dbReference type="ARBA" id="ARBA00022989"/>
    </source>
</evidence>
<feature type="transmembrane region" description="Helical" evidence="8">
    <location>
        <begin position="120"/>
        <end position="140"/>
    </location>
</feature>
<feature type="transmembrane region" description="Helical" evidence="8">
    <location>
        <begin position="146"/>
        <end position="168"/>
    </location>
</feature>
<evidence type="ECO:0000256" key="5">
    <source>
        <dbReference type="ARBA" id="ARBA00022692"/>
    </source>
</evidence>
<keyword evidence="3 8" id="KW-0813">Transport</keyword>
<sequence>WSNESLVWILIVGFIIAFVLAFAVGANDVANSFGTTVGANVLTLKQACVLATIFETAGAVLIGAKVGETIRKGIIDVTVYDDVNNGVLLLMLGELSAMFGSAVWQLVATLFKLPVSGTHSIVGACIGFSLVAVGSTGVNWPKLGLIVASWFISPVLSGALSVLLFLFVKYTILGKSNPLKNGLRLLPIFYAITIGINVFSIVHSGAPLIGLDKLPWWASVVMGVGVALLTGVLVYLLCPGLEGKLKTPKSVIGLSICSSTVTFHFFKEWDKIFFRKEYDAAASEALQLTDKLDSRLDDSGYQTPNSKPPGYSWVCQIIVPQTILCFFYKSKHYYPQSTHADNLMEKVGELPEDRQFRVQLLSDSSSSCSEVPLQVQATTSKNTTYQACLSNLNLPSNHTFIVRSQPGPKDPERPNGPAVKVANTVRRDSKRPYFTQMLTTTIYSNYNGVYFASFLSHAHPLISQDDDHEGDDGAAVRELFSPLQVLTACFASFAHGGNDVSNAIGPLIALWIVFWSGEVTQKAFTPWYLLIYGGFGICIGLWLMGKRVIETIGKNLTKVTPSRGFCIELMTAVTVLVASNVGLPVSTTHCKVGSVVSIGWLRSRAAVDWSLVRNIALAWFVTVPVSGLLSAGVMWVLMQVVL</sequence>
<reference evidence="9" key="3">
    <citation type="submission" date="2025-09" db="UniProtKB">
        <authorList>
            <consortium name="Ensembl"/>
        </authorList>
    </citation>
    <scope>IDENTIFICATION</scope>
</reference>
<evidence type="ECO:0000313" key="10">
    <source>
        <dbReference type="Proteomes" id="UP000007875"/>
    </source>
</evidence>
<comment type="similarity">
    <text evidence="2 8">Belongs to the inorganic phosphate transporter (PiT) (TC 2.A.20) family.</text>
</comment>
<feature type="transmembrane region" description="Helical" evidence="8">
    <location>
        <begin position="87"/>
        <end position="108"/>
    </location>
</feature>
<evidence type="ECO:0000256" key="2">
    <source>
        <dbReference type="ARBA" id="ARBA00009916"/>
    </source>
</evidence>